<feature type="transmembrane region" description="Helical" evidence="6">
    <location>
        <begin position="192"/>
        <end position="209"/>
    </location>
</feature>
<keyword evidence="2" id="KW-1003">Cell membrane</keyword>
<accession>A0A6J7IZW7</accession>
<dbReference type="GO" id="GO:0005886">
    <property type="term" value="C:plasma membrane"/>
    <property type="evidence" value="ECO:0007669"/>
    <property type="project" value="UniProtKB-SubCell"/>
</dbReference>
<dbReference type="GO" id="GO:0022857">
    <property type="term" value="F:transmembrane transporter activity"/>
    <property type="evidence" value="ECO:0007669"/>
    <property type="project" value="InterPro"/>
</dbReference>
<dbReference type="InterPro" id="IPR036259">
    <property type="entry name" value="MFS_trans_sf"/>
</dbReference>
<protein>
    <submittedName>
        <fullName evidence="7">Unannotated protein</fullName>
    </submittedName>
</protein>
<feature type="transmembrane region" description="Helical" evidence="6">
    <location>
        <begin position="241"/>
        <end position="263"/>
    </location>
</feature>
<dbReference type="Pfam" id="PF07690">
    <property type="entry name" value="MFS_1"/>
    <property type="match status" value="1"/>
</dbReference>
<feature type="transmembrane region" description="Helical" evidence="6">
    <location>
        <begin position="368"/>
        <end position="390"/>
    </location>
</feature>
<evidence type="ECO:0000256" key="1">
    <source>
        <dbReference type="ARBA" id="ARBA00004651"/>
    </source>
</evidence>
<feature type="transmembrane region" description="Helical" evidence="6">
    <location>
        <begin position="304"/>
        <end position="321"/>
    </location>
</feature>
<feature type="transmembrane region" description="Helical" evidence="6">
    <location>
        <begin position="12"/>
        <end position="32"/>
    </location>
</feature>
<organism evidence="7">
    <name type="scientific">freshwater metagenome</name>
    <dbReference type="NCBI Taxonomy" id="449393"/>
    <lineage>
        <taxon>unclassified sequences</taxon>
        <taxon>metagenomes</taxon>
        <taxon>ecological metagenomes</taxon>
    </lineage>
</organism>
<evidence type="ECO:0000256" key="3">
    <source>
        <dbReference type="ARBA" id="ARBA00022692"/>
    </source>
</evidence>
<keyword evidence="3 6" id="KW-0812">Transmembrane</keyword>
<feature type="transmembrane region" description="Helical" evidence="6">
    <location>
        <begin position="327"/>
        <end position="347"/>
    </location>
</feature>
<keyword evidence="5 6" id="KW-0472">Membrane</keyword>
<dbReference type="CDD" id="cd06173">
    <property type="entry name" value="MFS_MefA_like"/>
    <property type="match status" value="1"/>
</dbReference>
<comment type="subcellular location">
    <subcellularLocation>
        <location evidence="1">Cell membrane</location>
        <topology evidence="1">Multi-pass membrane protein</topology>
    </subcellularLocation>
</comment>
<proteinExistence type="predicted"/>
<feature type="transmembrane region" description="Helical" evidence="6">
    <location>
        <begin position="44"/>
        <end position="64"/>
    </location>
</feature>
<dbReference type="EMBL" id="CAFBNG010000048">
    <property type="protein sequence ID" value="CAB4936628.1"/>
    <property type="molecule type" value="Genomic_DNA"/>
</dbReference>
<name>A0A6J7IZW7_9ZZZZ</name>
<feature type="transmembrane region" description="Helical" evidence="6">
    <location>
        <begin position="117"/>
        <end position="135"/>
    </location>
</feature>
<dbReference type="PANTHER" id="PTHR23513">
    <property type="entry name" value="INTEGRAL MEMBRANE EFFLUX PROTEIN-RELATED"/>
    <property type="match status" value="1"/>
</dbReference>
<feature type="transmembrane region" description="Helical" evidence="6">
    <location>
        <begin position="396"/>
        <end position="417"/>
    </location>
</feature>
<feature type="transmembrane region" description="Helical" evidence="6">
    <location>
        <begin position="269"/>
        <end position="292"/>
    </location>
</feature>
<evidence type="ECO:0000256" key="6">
    <source>
        <dbReference type="SAM" id="Phobius"/>
    </source>
</evidence>
<gene>
    <name evidence="7" type="ORF">UFOPK3774_00376</name>
</gene>
<sequence>MSKSTRLPNVFWRLWSATSISNLGDGIASVAYPWLASATTRSPFLIALITLAQRLPWLIFTLPAGVITDRYDRKKILVLMDFCRGILTLIVVLGVVVNKSHLPALKDVVSLKETHYGLYWILVLTALIFGMMDVLHNNTAQTILPSLVSSEHLEKANGRMGTAEALFGSFIGPPLGSLLLGFALAAPFIFDATSFFLCAGLMGAISGSFRSDKPISERQNFKVEMKEGVSWLWRNKFLRDLAIILGCFNLYSSIPNAIAIFYAQEVLHTSVFIFAVLGTAAAVGGILGGMLGPKVAKQLGDGKSLALALAGIPIATLILGLTSSWQIAWILFAAETFCSMLWNLITVSLRQSIIPGDLLGRVNSVYRMFAWGTIPIATLLGGAIVSIGAHFYSREIALRSTFIIAFVLGIVLFAFAAPRLTSAKIAAAREAGAK</sequence>
<evidence type="ECO:0000256" key="4">
    <source>
        <dbReference type="ARBA" id="ARBA00022989"/>
    </source>
</evidence>
<keyword evidence="4 6" id="KW-1133">Transmembrane helix</keyword>
<evidence type="ECO:0000256" key="2">
    <source>
        <dbReference type="ARBA" id="ARBA00022475"/>
    </source>
</evidence>
<dbReference type="PANTHER" id="PTHR23513:SF6">
    <property type="entry name" value="MAJOR FACILITATOR SUPERFAMILY ASSOCIATED DOMAIN-CONTAINING PROTEIN"/>
    <property type="match status" value="1"/>
</dbReference>
<feature type="transmembrane region" description="Helical" evidence="6">
    <location>
        <begin position="165"/>
        <end position="186"/>
    </location>
</feature>
<dbReference type="AlphaFoldDB" id="A0A6J7IZW7"/>
<evidence type="ECO:0000313" key="7">
    <source>
        <dbReference type="EMBL" id="CAB4936628.1"/>
    </source>
</evidence>
<reference evidence="7" key="1">
    <citation type="submission" date="2020-05" db="EMBL/GenBank/DDBJ databases">
        <authorList>
            <person name="Chiriac C."/>
            <person name="Salcher M."/>
            <person name="Ghai R."/>
            <person name="Kavagutti S V."/>
        </authorList>
    </citation>
    <scope>NUCLEOTIDE SEQUENCE</scope>
</reference>
<dbReference type="Gene3D" id="1.20.1250.20">
    <property type="entry name" value="MFS general substrate transporter like domains"/>
    <property type="match status" value="1"/>
</dbReference>
<dbReference type="InterPro" id="IPR011701">
    <property type="entry name" value="MFS"/>
</dbReference>
<evidence type="ECO:0000256" key="5">
    <source>
        <dbReference type="ARBA" id="ARBA00023136"/>
    </source>
</evidence>
<feature type="transmembrane region" description="Helical" evidence="6">
    <location>
        <begin position="76"/>
        <end position="97"/>
    </location>
</feature>
<dbReference type="SUPFAM" id="SSF103473">
    <property type="entry name" value="MFS general substrate transporter"/>
    <property type="match status" value="1"/>
</dbReference>